<accession>A0ABT3H1H2</accession>
<dbReference type="InterPro" id="IPR026021">
    <property type="entry name" value="YdjA-like"/>
</dbReference>
<dbReference type="RefSeq" id="WP_264506503.1">
    <property type="nucleotide sequence ID" value="NZ_JAPDFL010000001.1"/>
</dbReference>
<evidence type="ECO:0000256" key="6">
    <source>
        <dbReference type="ARBA" id="ARBA00023002"/>
    </source>
</evidence>
<evidence type="ECO:0000256" key="4">
    <source>
        <dbReference type="ARBA" id="ARBA00022643"/>
    </source>
</evidence>
<dbReference type="Gene3D" id="3.40.109.10">
    <property type="entry name" value="NADH Oxidase"/>
    <property type="match status" value="1"/>
</dbReference>
<sequence>MSQTNPVMEFLLTRRSRPAAALKAPAPEGAELDLLLTAASRVPDHGALVPWRFLILENAARLRLAGLIRERGPELGIDPAKIEKSAKSWENAPLIVGVVSAPVPSEKAPELEQVLTAGAVCTSLVNAALSSGWGAAWITGWAAFDRVFMEQGLGLQAQEKIAGFVHLGSCETPPSERARPDLSALITRVVQ</sequence>
<keyword evidence="7 8" id="KW-0520">NAD</keyword>
<evidence type="ECO:0000256" key="7">
    <source>
        <dbReference type="ARBA" id="ARBA00023027"/>
    </source>
</evidence>
<evidence type="ECO:0000256" key="3">
    <source>
        <dbReference type="ARBA" id="ARBA00022630"/>
    </source>
</evidence>
<dbReference type="EC" id="1.-.-.-" evidence="8"/>
<evidence type="ECO:0000256" key="2">
    <source>
        <dbReference type="ARBA" id="ARBA00007118"/>
    </source>
</evidence>
<dbReference type="InterPro" id="IPR052530">
    <property type="entry name" value="NAD(P)H_nitroreductase"/>
</dbReference>
<evidence type="ECO:0000259" key="9">
    <source>
        <dbReference type="Pfam" id="PF00881"/>
    </source>
</evidence>
<reference evidence="10 11" key="1">
    <citation type="submission" date="2022-10" db="EMBL/GenBank/DDBJ databases">
        <title>Pararhodobacter sp. nov., isolated from marine algae.</title>
        <authorList>
            <person name="Choi B.J."/>
            <person name="Kim J.M."/>
            <person name="Lee J.K."/>
            <person name="Choi D.G."/>
            <person name="Jeon C.O."/>
        </authorList>
    </citation>
    <scope>NUCLEOTIDE SEQUENCE [LARGE SCALE GENOMIC DNA]</scope>
    <source>
        <strain evidence="10 11">ZQ420</strain>
    </source>
</reference>
<comment type="cofactor">
    <cofactor evidence="1 8">
        <name>FMN</name>
        <dbReference type="ChEBI" id="CHEBI:58210"/>
    </cofactor>
</comment>
<keyword evidence="4 8" id="KW-0288">FMN</keyword>
<evidence type="ECO:0000256" key="1">
    <source>
        <dbReference type="ARBA" id="ARBA00001917"/>
    </source>
</evidence>
<comment type="similarity">
    <text evidence="2 8">Belongs to the nitroreductase family.</text>
</comment>
<dbReference type="Pfam" id="PF00881">
    <property type="entry name" value="Nitroreductase"/>
    <property type="match status" value="1"/>
</dbReference>
<comment type="caution">
    <text evidence="10">The sequence shown here is derived from an EMBL/GenBank/DDBJ whole genome shotgun (WGS) entry which is preliminary data.</text>
</comment>
<keyword evidence="11" id="KW-1185">Reference proteome</keyword>
<keyword evidence="5 8" id="KW-0521">NADP</keyword>
<feature type="domain" description="Nitroreductase" evidence="9">
    <location>
        <begin position="27"/>
        <end position="168"/>
    </location>
</feature>
<keyword evidence="3 8" id="KW-0285">Flavoprotein</keyword>
<dbReference type="EMBL" id="JAPDFL010000001">
    <property type="protein sequence ID" value="MCW1933618.1"/>
    <property type="molecule type" value="Genomic_DNA"/>
</dbReference>
<organism evidence="10 11">
    <name type="scientific">Pararhodobacter zhoushanensis</name>
    <dbReference type="NCBI Taxonomy" id="2479545"/>
    <lineage>
        <taxon>Bacteria</taxon>
        <taxon>Pseudomonadati</taxon>
        <taxon>Pseudomonadota</taxon>
        <taxon>Alphaproteobacteria</taxon>
        <taxon>Rhodobacterales</taxon>
        <taxon>Paracoccaceae</taxon>
        <taxon>Pararhodobacter</taxon>
    </lineage>
</organism>
<dbReference type="InterPro" id="IPR029479">
    <property type="entry name" value="Nitroreductase"/>
</dbReference>
<evidence type="ECO:0000256" key="8">
    <source>
        <dbReference type="PIRNR" id="PIRNR000232"/>
    </source>
</evidence>
<proteinExistence type="inferred from homology"/>
<evidence type="ECO:0000256" key="5">
    <source>
        <dbReference type="ARBA" id="ARBA00022857"/>
    </source>
</evidence>
<dbReference type="PANTHER" id="PTHR43821">
    <property type="entry name" value="NAD(P)H NITROREDUCTASE YDJA-RELATED"/>
    <property type="match status" value="1"/>
</dbReference>
<evidence type="ECO:0000313" key="10">
    <source>
        <dbReference type="EMBL" id="MCW1933618.1"/>
    </source>
</evidence>
<protein>
    <recommendedName>
        <fullName evidence="8">Putative NAD(P)H nitroreductase</fullName>
        <ecNumber evidence="8">1.-.-.-</ecNumber>
    </recommendedName>
</protein>
<dbReference type="PIRSF" id="PIRSF000232">
    <property type="entry name" value="YdjA"/>
    <property type="match status" value="1"/>
</dbReference>
<dbReference type="Proteomes" id="UP001208938">
    <property type="component" value="Unassembled WGS sequence"/>
</dbReference>
<dbReference type="CDD" id="cd02135">
    <property type="entry name" value="YdjA-like"/>
    <property type="match status" value="1"/>
</dbReference>
<gene>
    <name evidence="10" type="ORF">OKW52_15475</name>
</gene>
<dbReference type="InterPro" id="IPR000415">
    <property type="entry name" value="Nitroreductase-like"/>
</dbReference>
<evidence type="ECO:0000313" key="11">
    <source>
        <dbReference type="Proteomes" id="UP001208938"/>
    </source>
</evidence>
<keyword evidence="6 8" id="KW-0560">Oxidoreductase</keyword>
<name>A0ABT3H1H2_9RHOB</name>
<dbReference type="SUPFAM" id="SSF55469">
    <property type="entry name" value="FMN-dependent nitroreductase-like"/>
    <property type="match status" value="1"/>
</dbReference>
<dbReference type="PANTHER" id="PTHR43821:SF1">
    <property type="entry name" value="NAD(P)H NITROREDUCTASE YDJA-RELATED"/>
    <property type="match status" value="1"/>
</dbReference>